<organism evidence="2 3">
    <name type="scientific">Acer yangbiense</name>
    <dbReference type="NCBI Taxonomy" id="1000413"/>
    <lineage>
        <taxon>Eukaryota</taxon>
        <taxon>Viridiplantae</taxon>
        <taxon>Streptophyta</taxon>
        <taxon>Embryophyta</taxon>
        <taxon>Tracheophyta</taxon>
        <taxon>Spermatophyta</taxon>
        <taxon>Magnoliopsida</taxon>
        <taxon>eudicotyledons</taxon>
        <taxon>Gunneridae</taxon>
        <taxon>Pentapetalae</taxon>
        <taxon>rosids</taxon>
        <taxon>malvids</taxon>
        <taxon>Sapindales</taxon>
        <taxon>Sapindaceae</taxon>
        <taxon>Hippocastanoideae</taxon>
        <taxon>Acereae</taxon>
        <taxon>Acer</taxon>
    </lineage>
</organism>
<reference evidence="3" key="1">
    <citation type="journal article" date="2019" name="Gigascience">
        <title>De novo genome assembly of the endangered Acer yangbiense, a plant species with extremely small populations endemic to Yunnan Province, China.</title>
        <authorList>
            <person name="Yang J."/>
            <person name="Wariss H.M."/>
            <person name="Tao L."/>
            <person name="Zhang R."/>
            <person name="Yun Q."/>
            <person name="Hollingsworth P."/>
            <person name="Dao Z."/>
            <person name="Luo G."/>
            <person name="Guo H."/>
            <person name="Ma Y."/>
            <person name="Sun W."/>
        </authorList>
    </citation>
    <scope>NUCLEOTIDE SEQUENCE [LARGE SCALE GENOMIC DNA]</scope>
    <source>
        <strain evidence="3">cv. Malutang</strain>
    </source>
</reference>
<comment type="caution">
    <text evidence="2">The sequence shown here is derived from an EMBL/GenBank/DDBJ whole genome shotgun (WGS) entry which is preliminary data.</text>
</comment>
<dbReference type="Pfam" id="PF03080">
    <property type="entry name" value="Neprosin"/>
    <property type="match status" value="1"/>
</dbReference>
<dbReference type="EMBL" id="VAHF01000005">
    <property type="protein sequence ID" value="TXG61949.1"/>
    <property type="molecule type" value="Genomic_DNA"/>
</dbReference>
<protein>
    <recommendedName>
        <fullName evidence="1">Neprosin PEP catalytic domain-containing protein</fullName>
    </recommendedName>
</protein>
<proteinExistence type="predicted"/>
<evidence type="ECO:0000259" key="1">
    <source>
        <dbReference type="PROSITE" id="PS52045"/>
    </source>
</evidence>
<keyword evidence="3" id="KW-1185">Reference proteome</keyword>
<dbReference type="InterPro" id="IPR004314">
    <property type="entry name" value="Neprosin"/>
</dbReference>
<dbReference type="InterPro" id="IPR053168">
    <property type="entry name" value="Glutamic_endopeptidase"/>
</dbReference>
<accession>A0A5C7HZ51</accession>
<dbReference type="PANTHER" id="PTHR31589:SF2">
    <property type="entry name" value="ASLB (DUF239)-RELATED"/>
    <property type="match status" value="1"/>
</dbReference>
<sequence length="186" mass="20840">MVIYIYCQKDLYRKTGCFDLTCSGFAQMGSVVALRASLKPCSLSFGAQYQLSFSILLDSGQWWLKIGPNVIGYWPIALVDNLKRSALMVERGGEVYSEKVKKSPHTNTQMGSGSSAHFRYGAACYANNLRIQDASQQLKFPESLQSWTDKIYSYNTFYDVNGPSAKPIFYFGGPCTYTDPPKKGRK</sequence>
<dbReference type="OrthoDB" id="1858978at2759"/>
<dbReference type="PANTHER" id="PTHR31589">
    <property type="entry name" value="PROTEIN, PUTATIVE (DUF239)-RELATED-RELATED"/>
    <property type="match status" value="1"/>
</dbReference>
<gene>
    <name evidence="2" type="ORF">EZV62_013312</name>
</gene>
<name>A0A5C7HZ51_9ROSI</name>
<dbReference type="PROSITE" id="PS52045">
    <property type="entry name" value="NEPROSIN_PEP_CD"/>
    <property type="match status" value="1"/>
</dbReference>
<feature type="domain" description="Neprosin PEP catalytic" evidence="1">
    <location>
        <begin position="1"/>
        <end position="178"/>
    </location>
</feature>
<dbReference type="Proteomes" id="UP000323000">
    <property type="component" value="Chromosome 5"/>
</dbReference>
<evidence type="ECO:0000313" key="3">
    <source>
        <dbReference type="Proteomes" id="UP000323000"/>
    </source>
</evidence>
<dbReference type="AlphaFoldDB" id="A0A5C7HZ51"/>
<evidence type="ECO:0000313" key="2">
    <source>
        <dbReference type="EMBL" id="TXG61949.1"/>
    </source>
</evidence>